<dbReference type="HOGENOM" id="CLU_3410138_0_0_9"/>
<evidence type="ECO:0000313" key="2">
    <source>
        <dbReference type="Proteomes" id="UP000007054"/>
    </source>
</evidence>
<accession>D4LC70</accession>
<keyword evidence="2" id="KW-1185">Reference proteome</keyword>
<dbReference type="AlphaFoldDB" id="D4LC70"/>
<organism evidence="1 2">
    <name type="scientific">Ruminococcus champanellensis (strain DSM 18848 / JCM 17042 / KCTC 15320 / 18P13)</name>
    <dbReference type="NCBI Taxonomy" id="213810"/>
    <lineage>
        <taxon>Bacteria</taxon>
        <taxon>Bacillati</taxon>
        <taxon>Bacillota</taxon>
        <taxon>Clostridia</taxon>
        <taxon>Eubacteriales</taxon>
        <taxon>Oscillospiraceae</taxon>
        <taxon>Ruminococcus</taxon>
    </lineage>
</organism>
<gene>
    <name evidence="1" type="ordered locus">RUM_10570</name>
</gene>
<dbReference type="STRING" id="213810.RUM_10570"/>
<reference evidence="1" key="2">
    <citation type="submission" date="2010-03" db="EMBL/GenBank/DDBJ databases">
        <authorList>
            <person name="Pajon A."/>
        </authorList>
    </citation>
    <scope>NUCLEOTIDE SEQUENCE</scope>
    <source>
        <strain evidence="1">Type strain: 18P13</strain>
    </source>
</reference>
<name>D4LC70_RUMC1</name>
<evidence type="ECO:0000313" key="1">
    <source>
        <dbReference type="EMBL" id="CBL17215.1"/>
    </source>
</evidence>
<sequence>MWVAGVYISGFSNVHTCTQMYTDMTKQAM</sequence>
<reference evidence="1" key="1">
    <citation type="submission" date="2010-03" db="EMBL/GenBank/DDBJ databases">
        <title>The genome sequence of Ruminococcus sp. 18P13.</title>
        <authorList>
            <consortium name="metaHIT consortium -- http://www.metahit.eu/"/>
            <person name="Pajon A."/>
            <person name="Turner K."/>
            <person name="Parkhill J."/>
            <person name="Bernalier A."/>
        </authorList>
    </citation>
    <scope>NUCLEOTIDE SEQUENCE [LARGE SCALE GENOMIC DNA]</scope>
    <source>
        <strain evidence="1">Type strain: 18P13</strain>
    </source>
</reference>
<dbReference type="Proteomes" id="UP000007054">
    <property type="component" value="Chromosome"/>
</dbReference>
<dbReference type="EMBL" id="FP929052">
    <property type="protein sequence ID" value="CBL17215.1"/>
    <property type="molecule type" value="Genomic_DNA"/>
</dbReference>
<proteinExistence type="predicted"/>
<dbReference type="PATRIC" id="fig|213810.4.peg.958"/>
<dbReference type="KEGG" id="rch:RUM_10570"/>
<protein>
    <submittedName>
        <fullName evidence="1">Uncharacterized protein</fullName>
    </submittedName>
</protein>